<dbReference type="PANTHER" id="PTHR47235">
    <property type="entry name" value="BLR6548 PROTEIN"/>
    <property type="match status" value="1"/>
</dbReference>
<proteinExistence type="inferred from homology"/>
<dbReference type="EMBL" id="AP014924">
    <property type="protein sequence ID" value="BAS26930.1"/>
    <property type="molecule type" value="Genomic_DNA"/>
</dbReference>
<dbReference type="InterPro" id="IPR028081">
    <property type="entry name" value="Leu-bd"/>
</dbReference>
<dbReference type="SUPFAM" id="SSF53822">
    <property type="entry name" value="Periplasmic binding protein-like I"/>
    <property type="match status" value="1"/>
</dbReference>
<dbReference type="KEGG" id="lpil:LIP_1073"/>
<gene>
    <name evidence="5" type="ORF">LIP_1073</name>
</gene>
<evidence type="ECO:0000256" key="1">
    <source>
        <dbReference type="ARBA" id="ARBA00010062"/>
    </source>
</evidence>
<evidence type="ECO:0000259" key="4">
    <source>
        <dbReference type="Pfam" id="PF13458"/>
    </source>
</evidence>
<feature type="signal peptide" evidence="3">
    <location>
        <begin position="1"/>
        <end position="27"/>
    </location>
</feature>
<keyword evidence="6" id="KW-1185">Reference proteome</keyword>
<reference evidence="6" key="2">
    <citation type="journal article" date="2016" name="Int. J. Syst. Evol. Microbiol.">
        <title>Complete genome sequence and cell structure of Limnochorda pilosa, a Gram-negative spore-former within the phylum Firmicutes.</title>
        <authorList>
            <person name="Watanabe M."/>
            <person name="Kojima H."/>
            <person name="Fukui M."/>
        </authorList>
    </citation>
    <scope>NUCLEOTIDE SEQUENCE [LARGE SCALE GENOMIC DNA]</scope>
    <source>
        <strain evidence="6">HC45</strain>
    </source>
</reference>
<dbReference type="Gene3D" id="3.40.50.2300">
    <property type="match status" value="2"/>
</dbReference>
<evidence type="ECO:0000313" key="6">
    <source>
        <dbReference type="Proteomes" id="UP000065807"/>
    </source>
</evidence>
<feature type="domain" description="Leucine-binding protein" evidence="4">
    <location>
        <begin position="32"/>
        <end position="384"/>
    </location>
</feature>
<dbReference type="AlphaFoldDB" id="A0A0K2SIL1"/>
<reference evidence="6" key="1">
    <citation type="submission" date="2015-07" db="EMBL/GenBank/DDBJ databases">
        <title>Complete genome sequence and phylogenetic analysis of Limnochorda pilosa.</title>
        <authorList>
            <person name="Watanabe M."/>
            <person name="Kojima H."/>
            <person name="Fukui M."/>
        </authorList>
    </citation>
    <scope>NUCLEOTIDE SEQUENCE [LARGE SCALE GENOMIC DNA]</scope>
    <source>
        <strain evidence="6">HC45</strain>
    </source>
</reference>
<dbReference type="CDD" id="cd06334">
    <property type="entry name" value="PBP1_ABC_ligand_binding-like"/>
    <property type="match status" value="1"/>
</dbReference>
<comment type="similarity">
    <text evidence="1">Belongs to the leucine-binding protein family.</text>
</comment>
<evidence type="ECO:0000256" key="3">
    <source>
        <dbReference type="SAM" id="SignalP"/>
    </source>
</evidence>
<keyword evidence="2 3" id="KW-0732">Signal</keyword>
<dbReference type="RefSeq" id="WP_068135099.1">
    <property type="nucleotide sequence ID" value="NZ_AP014924.1"/>
</dbReference>
<accession>A0A0K2SIL1</accession>
<dbReference type="PANTHER" id="PTHR47235:SF1">
    <property type="entry name" value="BLR6548 PROTEIN"/>
    <property type="match status" value="1"/>
</dbReference>
<feature type="chain" id="PRO_5005486972" evidence="3">
    <location>
        <begin position="28"/>
        <end position="399"/>
    </location>
</feature>
<sequence>MVVRIRALASWLLLLLSAVAVPGPATAQQTPEVTFGLIGTWTGPTSDAGRHYADGALHFFRWLEAEQGGIVQTDRFGPVRVKLVWSDDQYNPQLTLSTFRQFSSQQNLVGLITWGTGPNLAIKEEVNKARVPTLSASFHKGLLDEPGEYDFFLSMTYDDHMQVLLDYVEQLHQGSSPPRVAFNVHPSPYGRSPLAAGKAYAEARQMQVVASQEMAADILDATSQVLDLRRNRAEYVLFQNVASPLSVFLRDARRNGLRATFLGIHYAGGEELLHLAGANADGFITTSASRTWYEDVPGNARLKQMNDRFSPEEQVRPPHYAQGAATAMVLIEALKRAPTLDGAGVKAGLETLRAFDPQGLALPVTFTPERHAGADQVLLYRLNARTNRLDFIGEFAPAH</sequence>
<dbReference type="STRING" id="1555112.LIP_1073"/>
<protein>
    <submittedName>
        <fullName evidence="5">ABC transporter substrate-binding protein</fullName>
    </submittedName>
</protein>
<name>A0A0K2SIL1_LIMPI</name>
<dbReference type="Pfam" id="PF13458">
    <property type="entry name" value="Peripla_BP_6"/>
    <property type="match status" value="1"/>
</dbReference>
<evidence type="ECO:0000313" key="5">
    <source>
        <dbReference type="EMBL" id="BAS26930.1"/>
    </source>
</evidence>
<dbReference type="OrthoDB" id="9783240at2"/>
<evidence type="ECO:0000256" key="2">
    <source>
        <dbReference type="ARBA" id="ARBA00022729"/>
    </source>
</evidence>
<dbReference type="InterPro" id="IPR028082">
    <property type="entry name" value="Peripla_BP_I"/>
</dbReference>
<organism evidence="5 6">
    <name type="scientific">Limnochorda pilosa</name>
    <dbReference type="NCBI Taxonomy" id="1555112"/>
    <lineage>
        <taxon>Bacteria</taxon>
        <taxon>Bacillati</taxon>
        <taxon>Bacillota</taxon>
        <taxon>Limnochordia</taxon>
        <taxon>Limnochordales</taxon>
        <taxon>Limnochordaceae</taxon>
        <taxon>Limnochorda</taxon>
    </lineage>
</organism>
<dbReference type="Proteomes" id="UP000065807">
    <property type="component" value="Chromosome"/>
</dbReference>